<dbReference type="Proteomes" id="UP000095284">
    <property type="component" value="Unplaced"/>
</dbReference>
<evidence type="ECO:0000256" key="1">
    <source>
        <dbReference type="SAM" id="MobiDB-lite"/>
    </source>
</evidence>
<name>A0A1I7S7P4_BURXY</name>
<feature type="region of interest" description="Disordered" evidence="1">
    <location>
        <begin position="39"/>
        <end position="78"/>
    </location>
</feature>
<dbReference type="AlphaFoldDB" id="A0A1I7S7P4"/>
<feature type="compositionally biased region" description="Polar residues" evidence="1">
    <location>
        <begin position="39"/>
        <end position="48"/>
    </location>
</feature>
<organism evidence="2 3">
    <name type="scientific">Bursaphelenchus xylophilus</name>
    <name type="common">Pinewood nematode worm</name>
    <name type="synonym">Aphelenchoides xylophilus</name>
    <dbReference type="NCBI Taxonomy" id="6326"/>
    <lineage>
        <taxon>Eukaryota</taxon>
        <taxon>Metazoa</taxon>
        <taxon>Ecdysozoa</taxon>
        <taxon>Nematoda</taxon>
        <taxon>Chromadorea</taxon>
        <taxon>Rhabditida</taxon>
        <taxon>Tylenchina</taxon>
        <taxon>Tylenchomorpha</taxon>
        <taxon>Aphelenchoidea</taxon>
        <taxon>Aphelenchoididae</taxon>
        <taxon>Bursaphelenchus</taxon>
    </lineage>
</organism>
<proteinExistence type="predicted"/>
<accession>A0A1I7S7P4</accession>
<dbReference type="WBParaSite" id="BXY_0903500.1">
    <property type="protein sequence ID" value="BXY_0903500.1"/>
    <property type="gene ID" value="BXY_0903500"/>
</dbReference>
<reference evidence="3" key="1">
    <citation type="submission" date="2016-11" db="UniProtKB">
        <authorList>
            <consortium name="WormBaseParasite"/>
        </authorList>
    </citation>
    <scope>IDENTIFICATION</scope>
</reference>
<evidence type="ECO:0000313" key="2">
    <source>
        <dbReference type="Proteomes" id="UP000095284"/>
    </source>
</evidence>
<protein>
    <submittedName>
        <fullName evidence="3">Uncharacterized protein</fullName>
    </submittedName>
</protein>
<sequence>MLVKSPMCKVSEKVHAARNRKFDEPERREITSTWRIAQNTSRSHSTRFGQEERGQRPRTNFNNVHPWTRRAPHPLEFV</sequence>
<evidence type="ECO:0000313" key="3">
    <source>
        <dbReference type="WBParaSite" id="BXY_0903500.1"/>
    </source>
</evidence>